<dbReference type="Proteomes" id="UP001501594">
    <property type="component" value="Unassembled WGS sequence"/>
</dbReference>
<comment type="caution">
    <text evidence="1">The sequence shown here is derived from an EMBL/GenBank/DDBJ whole genome shotgun (WGS) entry which is preliminary data.</text>
</comment>
<accession>A0ABP8DWL3</accession>
<dbReference type="RefSeq" id="WP_344792996.1">
    <property type="nucleotide sequence ID" value="NZ_BAABAU010000001.1"/>
</dbReference>
<protein>
    <submittedName>
        <fullName evidence="1">Uncharacterized protein</fullName>
    </submittedName>
</protein>
<gene>
    <name evidence="1" type="ORF">GCM10022256_00030</name>
</gene>
<name>A0ABP8DWL3_9MICO</name>
<evidence type="ECO:0000313" key="2">
    <source>
        <dbReference type="Proteomes" id="UP001501594"/>
    </source>
</evidence>
<evidence type="ECO:0000313" key="1">
    <source>
        <dbReference type="EMBL" id="GAA4264391.1"/>
    </source>
</evidence>
<keyword evidence="2" id="KW-1185">Reference proteome</keyword>
<reference evidence="2" key="1">
    <citation type="journal article" date="2019" name="Int. J. Syst. Evol. Microbiol.">
        <title>The Global Catalogue of Microorganisms (GCM) 10K type strain sequencing project: providing services to taxonomists for standard genome sequencing and annotation.</title>
        <authorList>
            <consortium name="The Broad Institute Genomics Platform"/>
            <consortium name="The Broad Institute Genome Sequencing Center for Infectious Disease"/>
            <person name="Wu L."/>
            <person name="Ma J."/>
        </authorList>
    </citation>
    <scope>NUCLEOTIDE SEQUENCE [LARGE SCALE GENOMIC DNA]</scope>
    <source>
        <strain evidence="2">JCM 17442</strain>
    </source>
</reference>
<dbReference type="EMBL" id="BAABAU010000001">
    <property type="protein sequence ID" value="GAA4264391.1"/>
    <property type="molecule type" value="Genomic_DNA"/>
</dbReference>
<organism evidence="1 2">
    <name type="scientific">Frondihabitans peucedani</name>
    <dbReference type="NCBI Taxonomy" id="598626"/>
    <lineage>
        <taxon>Bacteria</taxon>
        <taxon>Bacillati</taxon>
        <taxon>Actinomycetota</taxon>
        <taxon>Actinomycetes</taxon>
        <taxon>Micrococcales</taxon>
        <taxon>Microbacteriaceae</taxon>
        <taxon>Frondihabitans</taxon>
    </lineage>
</organism>
<proteinExistence type="predicted"/>
<sequence length="48" mass="5424">MSEENDDRAGLISRLTVIDQQPLQQRAAAFVQIHDELRSVLDSDASKR</sequence>